<dbReference type="STRING" id="760011.Spico_0279"/>
<evidence type="ECO:0008006" key="4">
    <source>
        <dbReference type="Google" id="ProtNLM"/>
    </source>
</evidence>
<feature type="signal peptide" evidence="1">
    <location>
        <begin position="1"/>
        <end position="22"/>
    </location>
</feature>
<keyword evidence="3" id="KW-1185">Reference proteome</keyword>
<dbReference type="Gene3D" id="2.40.160.60">
    <property type="entry name" value="Outer membrane protein transport protein (OMPP1/FadL/TodX)"/>
    <property type="match status" value="1"/>
</dbReference>
<feature type="chain" id="PRO_5003308556" description="DUF5723 domain-containing protein" evidence="1">
    <location>
        <begin position="23"/>
        <end position="413"/>
    </location>
</feature>
<proteinExistence type="predicted"/>
<dbReference type="AlphaFoldDB" id="F4GH34"/>
<evidence type="ECO:0000256" key="1">
    <source>
        <dbReference type="SAM" id="SignalP"/>
    </source>
</evidence>
<dbReference type="eggNOG" id="ENOG5033DN5">
    <property type="taxonomic scope" value="Bacteria"/>
</dbReference>
<dbReference type="HOGENOM" id="CLU_665490_0_0_12"/>
<dbReference type="EMBL" id="CP002659">
    <property type="protein sequence ID" value="AEC01509.1"/>
    <property type="molecule type" value="Genomic_DNA"/>
</dbReference>
<name>F4GH34_PARC1</name>
<accession>F4GH34</accession>
<reference evidence="2 3" key="2">
    <citation type="journal article" date="2012" name="Stand. Genomic Sci.">
        <title>Complete genome sequence of the termite hindgut bacterium Spirochaeta coccoides type strain (SPN1(T)), reclassification in the genus Sphaerochaeta as Sphaerochaeta coccoides comb. nov. and emendations of the family Spirochaetaceae and the genus Sphaerochaeta.</title>
        <authorList>
            <person name="Abt B."/>
            <person name="Han C."/>
            <person name="Scheuner C."/>
            <person name="Lu M."/>
            <person name="Lapidus A."/>
            <person name="Nolan M."/>
            <person name="Lucas S."/>
            <person name="Hammon N."/>
            <person name="Deshpande S."/>
            <person name="Cheng J.F."/>
            <person name="Tapia R."/>
            <person name="Goodwin L.A."/>
            <person name="Pitluck S."/>
            <person name="Liolios K."/>
            <person name="Pagani I."/>
            <person name="Ivanova N."/>
            <person name="Mavromatis K."/>
            <person name="Mikhailova N."/>
            <person name="Huntemann M."/>
            <person name="Pati A."/>
            <person name="Chen A."/>
            <person name="Palaniappan K."/>
            <person name="Land M."/>
            <person name="Hauser L."/>
            <person name="Brambilla E.M."/>
            <person name="Rohde M."/>
            <person name="Spring S."/>
            <person name="Gronow S."/>
            <person name="Goker M."/>
            <person name="Woyke T."/>
            <person name="Bristow J."/>
            <person name="Eisen J.A."/>
            <person name="Markowitz V."/>
            <person name="Hugenholtz P."/>
            <person name="Kyrpides N.C."/>
            <person name="Klenk H.P."/>
            <person name="Detter J.C."/>
        </authorList>
    </citation>
    <scope>NUCLEOTIDE SEQUENCE [LARGE SCALE GENOMIC DNA]</scope>
    <source>
        <strain evidence="3">ATCC BAA-1237 / DSM 17374 / SPN1</strain>
    </source>
</reference>
<sequence>MNKKIIIFTSLLVLIFVMPLSAAHLSAATYEATSEPFAMHSLRSVSMGGAGLAVPEKTDGLFINPASLGQRRFFLSMPSVAMTVYNVAAMENENIIERFQEAIDENDDAKLLNAIHSYLGTIGYGKGEIVSTDVSMSVGFGSFGFGIVAQERMHTLNDTGTTSGIDVIAELNAGFVAGYGLRIPLSEYVSLDVGASAKFLYRSYSKAIPLLETVTKFVNDNDALEKLKEETPVMGGYAIPVDVGATVNLPFGLSAGLVVRNLNGAYRMRVFDNVETLFQALDSGSLLKDDPDSFTVKTPWSLDAGLAWTPKVAGGVLMPTIAVDLADITGFKKEKGNFGHMIANHLNIGAELKILNTFDLRFGLNKGYMSVGAGIDLFVARIDATYYWREFGQKIGDKPLDALSVRVNLGFSR</sequence>
<gene>
    <name evidence="2" type="ordered locus">Spico_0279</name>
</gene>
<protein>
    <recommendedName>
        <fullName evidence="4">DUF5723 domain-containing protein</fullName>
    </recommendedName>
</protein>
<dbReference type="KEGG" id="scc:Spico_0279"/>
<organism evidence="2 3">
    <name type="scientific">Parasphaerochaeta coccoides (strain ATCC BAA-1237 / DSM 17374 / SPN1)</name>
    <name type="common">Sphaerochaeta coccoides</name>
    <dbReference type="NCBI Taxonomy" id="760011"/>
    <lineage>
        <taxon>Bacteria</taxon>
        <taxon>Pseudomonadati</taxon>
        <taxon>Spirochaetota</taxon>
        <taxon>Spirochaetia</taxon>
        <taxon>Spirochaetales</taxon>
        <taxon>Sphaerochaetaceae</taxon>
        <taxon>Parasphaerochaeta</taxon>
    </lineage>
</organism>
<dbReference type="Proteomes" id="UP000007939">
    <property type="component" value="Chromosome"/>
</dbReference>
<keyword evidence="1" id="KW-0732">Signal</keyword>
<evidence type="ECO:0000313" key="2">
    <source>
        <dbReference type="EMBL" id="AEC01509.1"/>
    </source>
</evidence>
<evidence type="ECO:0000313" key="3">
    <source>
        <dbReference type="Proteomes" id="UP000007939"/>
    </source>
</evidence>
<dbReference type="RefSeq" id="WP_013738905.1">
    <property type="nucleotide sequence ID" value="NC_015436.1"/>
</dbReference>
<dbReference type="OrthoDB" id="368675at2"/>
<reference evidence="3" key="1">
    <citation type="submission" date="2011-04" db="EMBL/GenBank/DDBJ databases">
        <title>The complete genome of Spirochaeta coccoides DSM 17374.</title>
        <authorList>
            <person name="Lucas S."/>
            <person name="Copeland A."/>
            <person name="Lapidus A."/>
            <person name="Bruce D."/>
            <person name="Goodwin L."/>
            <person name="Pitluck S."/>
            <person name="Peters L."/>
            <person name="Kyrpides N."/>
            <person name="Mavromatis K."/>
            <person name="Pagani I."/>
            <person name="Ivanova N."/>
            <person name="Ovchinnikova G."/>
            <person name="Lu M."/>
            <person name="Detter J.C."/>
            <person name="Tapia R."/>
            <person name="Han C."/>
            <person name="Land M."/>
            <person name="Hauser L."/>
            <person name="Markowitz V."/>
            <person name="Cheng J.-F."/>
            <person name="Hugenholtz P."/>
            <person name="Woyke T."/>
            <person name="Wu D."/>
            <person name="Spring S."/>
            <person name="Schroeder M."/>
            <person name="Brambilla E."/>
            <person name="Klenk H.-P."/>
            <person name="Eisen J.A."/>
        </authorList>
    </citation>
    <scope>NUCLEOTIDE SEQUENCE [LARGE SCALE GENOMIC DNA]</scope>
    <source>
        <strain evidence="3">ATCC BAA-1237 / DSM 17374 / SPN1</strain>
    </source>
</reference>